<evidence type="ECO:0000256" key="1">
    <source>
        <dbReference type="PROSITE-ProRule" id="PRU00285"/>
    </source>
</evidence>
<dbReference type="AlphaFoldDB" id="A0A7Y0PML9"/>
<keyword evidence="5" id="KW-1185">Reference proteome</keyword>
<dbReference type="RefSeq" id="WP_169188759.1">
    <property type="nucleotide sequence ID" value="NZ_JABBPK010000001.1"/>
</dbReference>
<name>A0A7Y0PML9_9BACI</name>
<dbReference type="PROSITE" id="PS01031">
    <property type="entry name" value="SHSP"/>
    <property type="match status" value="1"/>
</dbReference>
<proteinExistence type="inferred from homology"/>
<dbReference type="InterPro" id="IPR008978">
    <property type="entry name" value="HSP20-like_chaperone"/>
</dbReference>
<evidence type="ECO:0000256" key="2">
    <source>
        <dbReference type="RuleBase" id="RU003616"/>
    </source>
</evidence>
<evidence type="ECO:0000313" key="4">
    <source>
        <dbReference type="EMBL" id="NMO78212.1"/>
    </source>
</evidence>
<dbReference type="PANTHER" id="PTHR11527">
    <property type="entry name" value="HEAT-SHOCK PROTEIN 20 FAMILY MEMBER"/>
    <property type="match status" value="1"/>
</dbReference>
<gene>
    <name evidence="4" type="ORF">HHU08_14595</name>
</gene>
<organism evidence="4 5">
    <name type="scientific">Niallia alba</name>
    <dbReference type="NCBI Taxonomy" id="2729105"/>
    <lineage>
        <taxon>Bacteria</taxon>
        <taxon>Bacillati</taxon>
        <taxon>Bacillota</taxon>
        <taxon>Bacilli</taxon>
        <taxon>Bacillales</taxon>
        <taxon>Bacillaceae</taxon>
        <taxon>Niallia</taxon>
    </lineage>
</organism>
<dbReference type="EMBL" id="JABBPK010000001">
    <property type="protein sequence ID" value="NMO78212.1"/>
    <property type="molecule type" value="Genomic_DNA"/>
</dbReference>
<reference evidence="4 5" key="1">
    <citation type="submission" date="2020-04" db="EMBL/GenBank/DDBJ databases">
        <title>Bacillus sp. UniB3 isolated from commercial digestive syrup.</title>
        <authorList>
            <person name="Thorat V."/>
            <person name="Kirdat K."/>
            <person name="Tiwarekar B."/>
            <person name="Yadav A."/>
        </authorList>
    </citation>
    <scope>NUCLEOTIDE SEQUENCE [LARGE SCALE GENOMIC DNA]</scope>
    <source>
        <strain evidence="4 5">UniB3</strain>
    </source>
</reference>
<dbReference type="InterPro" id="IPR002068">
    <property type="entry name" value="A-crystallin/Hsp20_dom"/>
</dbReference>
<accession>A0A7Y0PML9</accession>
<sequence length="161" mass="18749">MSSNFPMDPNKKEKTPQPFNGFMRSMNQFFQEKPVKNFLQQMDEFFSNPFPNMTFPISVNETEKGTTIKAELPGMNKEQIQLDIYDHYLTISVNHQEIITEENTQAKTFHTSQMFNKRSRSIAFPHPIDEKKVTASYKNGLLTIKVPKQKGKKIMIEDQNP</sequence>
<dbReference type="Proteomes" id="UP000588491">
    <property type="component" value="Unassembled WGS sequence"/>
</dbReference>
<dbReference type="Pfam" id="PF00011">
    <property type="entry name" value="HSP20"/>
    <property type="match status" value="1"/>
</dbReference>
<dbReference type="Gene3D" id="2.60.40.790">
    <property type="match status" value="1"/>
</dbReference>
<evidence type="ECO:0000259" key="3">
    <source>
        <dbReference type="PROSITE" id="PS01031"/>
    </source>
</evidence>
<dbReference type="InterPro" id="IPR031107">
    <property type="entry name" value="Small_HSP"/>
</dbReference>
<evidence type="ECO:0000313" key="5">
    <source>
        <dbReference type="Proteomes" id="UP000588491"/>
    </source>
</evidence>
<comment type="similarity">
    <text evidence="1 2">Belongs to the small heat shock protein (HSP20) family.</text>
</comment>
<feature type="domain" description="SHSP" evidence="3">
    <location>
        <begin position="48"/>
        <end position="161"/>
    </location>
</feature>
<dbReference type="CDD" id="cd06464">
    <property type="entry name" value="ACD_sHsps-like"/>
    <property type="match status" value="1"/>
</dbReference>
<dbReference type="SUPFAM" id="SSF49764">
    <property type="entry name" value="HSP20-like chaperones"/>
    <property type="match status" value="1"/>
</dbReference>
<protein>
    <submittedName>
        <fullName evidence="4">Hsp20/alpha crystallin family protein</fullName>
    </submittedName>
</protein>
<comment type="caution">
    <text evidence="4">The sequence shown here is derived from an EMBL/GenBank/DDBJ whole genome shotgun (WGS) entry which is preliminary data.</text>
</comment>